<keyword evidence="2" id="KW-0472">Membrane</keyword>
<evidence type="ECO:0000256" key="2">
    <source>
        <dbReference type="SAM" id="Phobius"/>
    </source>
</evidence>
<feature type="transmembrane region" description="Helical" evidence="2">
    <location>
        <begin position="39"/>
        <end position="59"/>
    </location>
</feature>
<protein>
    <recommendedName>
        <fullName evidence="5">5-bromo-4-chloroindolyl phosphate hydrolysis protein</fullName>
    </recommendedName>
</protein>
<evidence type="ECO:0008006" key="5">
    <source>
        <dbReference type="Google" id="ProtNLM"/>
    </source>
</evidence>
<organism evidence="3 4">
    <name type="scientific">Pararhodobacter aggregans</name>
    <dbReference type="NCBI Taxonomy" id="404875"/>
    <lineage>
        <taxon>Bacteria</taxon>
        <taxon>Pseudomonadati</taxon>
        <taxon>Pseudomonadota</taxon>
        <taxon>Alphaproteobacteria</taxon>
        <taxon>Rhodobacterales</taxon>
        <taxon>Paracoccaceae</taxon>
        <taxon>Pararhodobacter</taxon>
    </lineage>
</organism>
<evidence type="ECO:0000313" key="4">
    <source>
        <dbReference type="Proteomes" id="UP000244810"/>
    </source>
</evidence>
<name>A0A2T7UXX0_9RHOB</name>
<gene>
    <name evidence="3" type="ORF">DDE23_03185</name>
</gene>
<dbReference type="OrthoDB" id="7375296at2"/>
<evidence type="ECO:0000256" key="1">
    <source>
        <dbReference type="SAM" id="MobiDB-lite"/>
    </source>
</evidence>
<dbReference type="RefSeq" id="WP_107749920.1">
    <property type="nucleotide sequence ID" value="NZ_QBKF01000001.1"/>
</dbReference>
<dbReference type="Pfam" id="PF10112">
    <property type="entry name" value="Halogen_Hydrol"/>
    <property type="match status" value="1"/>
</dbReference>
<reference evidence="3 4" key="1">
    <citation type="journal article" date="2011" name="Syst. Appl. Microbiol.">
        <title>Defluviimonas denitrificans gen. nov., sp. nov., and Pararhodobacter aggregans gen. nov., sp. nov., non-phototrophic Rhodobacteraceae from the biofilter of a marine aquaculture.</title>
        <authorList>
            <person name="Foesel B.U."/>
            <person name="Drake H.L."/>
            <person name="Schramm A."/>
        </authorList>
    </citation>
    <scope>NUCLEOTIDE SEQUENCE [LARGE SCALE GENOMIC DNA]</scope>
    <source>
        <strain evidence="3 4">D1-19</strain>
    </source>
</reference>
<comment type="caution">
    <text evidence="3">The sequence shown here is derived from an EMBL/GenBank/DDBJ whole genome shotgun (WGS) entry which is preliminary data.</text>
</comment>
<keyword evidence="4" id="KW-1185">Reference proteome</keyword>
<keyword evidence="2" id="KW-0812">Transmembrane</keyword>
<dbReference type="EMBL" id="QDDR01000001">
    <property type="protein sequence ID" value="PVE49416.1"/>
    <property type="molecule type" value="Genomic_DNA"/>
</dbReference>
<feature type="transmembrane region" description="Helical" evidence="2">
    <location>
        <begin position="103"/>
        <end position="122"/>
    </location>
</feature>
<feature type="region of interest" description="Disordered" evidence="1">
    <location>
        <begin position="298"/>
        <end position="329"/>
    </location>
</feature>
<accession>A0A2T7UXX0</accession>
<dbReference type="InterPro" id="IPR018770">
    <property type="entry name" value="ChloroindolylP_hydrolase"/>
</dbReference>
<keyword evidence="2" id="KW-1133">Transmembrane helix</keyword>
<dbReference type="AlphaFoldDB" id="A0A2T7UXX0"/>
<dbReference type="Proteomes" id="UP000244810">
    <property type="component" value="Unassembled WGS sequence"/>
</dbReference>
<proteinExistence type="predicted"/>
<feature type="transmembrane region" description="Helical" evidence="2">
    <location>
        <begin position="65"/>
        <end position="82"/>
    </location>
</feature>
<sequence length="329" mass="36680">MARRYGGPNSPGGDPRPENERTAPAPRSARRQRARRHPAGFRVNLLFVMPFLWAFSAFFRDPAGMAQHLGVFALLMFSAWLTREGVIAQDAYDQRRVARRPAIPRKIFGSVAMGLGLALAGVGSAYGMAVPVVLGLIGGALHLTAFGPDPLTSKGMEGVDEFQTDRVARAVEGAEAYLRAMSDAMLRARDRDLEARLTRFQSHVRELLRAVEDDPQNLTAARRYLSVYLQGARDATVKFVEVYERQRDPGARKDYLDLLDDLEENFMLRTETLRDSDRQAMEIEIDVLRERLEREGLRPALPPANPAIDPLSPAFQNQTKVPVKGNPDV</sequence>
<evidence type="ECO:0000313" key="3">
    <source>
        <dbReference type="EMBL" id="PVE49416.1"/>
    </source>
</evidence>
<feature type="region of interest" description="Disordered" evidence="1">
    <location>
        <begin position="1"/>
        <end position="35"/>
    </location>
</feature>